<dbReference type="GO" id="GO:0005739">
    <property type="term" value="C:mitochondrion"/>
    <property type="evidence" value="ECO:0007669"/>
    <property type="project" value="TreeGrafter"/>
</dbReference>
<dbReference type="InterPro" id="IPR036250">
    <property type="entry name" value="AcylCo_DH-like_C"/>
</dbReference>
<keyword evidence="3" id="KW-0560">Oxidoreductase</keyword>
<keyword evidence="6" id="KW-1185">Reference proteome</keyword>
<protein>
    <submittedName>
        <fullName evidence="7">Acyl-CoA_dh_1 domain-containing protein</fullName>
    </submittedName>
</protein>
<organism evidence="6 7">
    <name type="scientific">Angiostrongylus cantonensis</name>
    <name type="common">Rat lungworm</name>
    <dbReference type="NCBI Taxonomy" id="6313"/>
    <lineage>
        <taxon>Eukaryota</taxon>
        <taxon>Metazoa</taxon>
        <taxon>Ecdysozoa</taxon>
        <taxon>Nematoda</taxon>
        <taxon>Chromadorea</taxon>
        <taxon>Rhabditida</taxon>
        <taxon>Rhabditina</taxon>
        <taxon>Rhabditomorpha</taxon>
        <taxon>Strongyloidea</taxon>
        <taxon>Metastrongylidae</taxon>
        <taxon>Angiostrongylus</taxon>
    </lineage>
</organism>
<evidence type="ECO:0000256" key="2">
    <source>
        <dbReference type="ARBA" id="ARBA00022630"/>
    </source>
</evidence>
<dbReference type="WBParaSite" id="ACAC_0000870701-mRNA-1">
    <property type="protein sequence ID" value="ACAC_0000870701-mRNA-1"/>
    <property type="gene ID" value="ACAC_0000870701"/>
</dbReference>
<dbReference type="Gene3D" id="1.20.140.10">
    <property type="entry name" value="Butyryl-CoA Dehydrogenase, subunit A, domain 3"/>
    <property type="match status" value="1"/>
</dbReference>
<comment type="pathway">
    <text evidence="1">Lipid metabolism.</text>
</comment>
<evidence type="ECO:0000256" key="3">
    <source>
        <dbReference type="ARBA" id="ARBA00023002"/>
    </source>
</evidence>
<feature type="domain" description="Acyl-CoA dehydrogenase/oxidase C-terminal" evidence="5">
    <location>
        <begin position="21"/>
        <end position="79"/>
    </location>
</feature>
<dbReference type="InterPro" id="IPR009075">
    <property type="entry name" value="AcylCo_DH/oxidase_C"/>
</dbReference>
<evidence type="ECO:0000256" key="4">
    <source>
        <dbReference type="ARBA" id="ARBA00049192"/>
    </source>
</evidence>
<dbReference type="GO" id="GO:0003995">
    <property type="term" value="F:acyl-CoA dehydrogenase activity"/>
    <property type="evidence" value="ECO:0007669"/>
    <property type="project" value="TreeGrafter"/>
</dbReference>
<keyword evidence="2" id="KW-0285">Flavoprotein</keyword>
<dbReference type="STRING" id="6313.A0A0K0DDC7"/>
<proteinExistence type="predicted"/>
<sequence>LLKSNSVYTSLFILCGVPFKSITKVLFVTVATTATSKCVEWLGGVGFTKAYPVEKFYRDAKIGAIYEGTSNIQLNTIAKLIDAEYKNFT</sequence>
<dbReference type="Pfam" id="PF00441">
    <property type="entry name" value="Acyl-CoA_dh_1"/>
    <property type="match status" value="1"/>
</dbReference>
<name>A0A0K0DDC7_ANGCA</name>
<evidence type="ECO:0000259" key="5">
    <source>
        <dbReference type="Pfam" id="PF00441"/>
    </source>
</evidence>
<dbReference type="Proteomes" id="UP000035642">
    <property type="component" value="Unassembled WGS sequence"/>
</dbReference>
<accession>A0A0K0DDC7</accession>
<evidence type="ECO:0000313" key="7">
    <source>
        <dbReference type="WBParaSite" id="ACAC_0000870701-mRNA-1"/>
    </source>
</evidence>
<comment type="catalytic activity">
    <reaction evidence="4">
        <text>hexanoyl-CoA + oxidized [electron-transfer flavoprotein] + H(+) = (2E)-hexenoyl-CoA + reduced [electron-transfer flavoprotein]</text>
        <dbReference type="Rhea" id="RHEA:43464"/>
        <dbReference type="Rhea" id="RHEA-COMP:10685"/>
        <dbReference type="Rhea" id="RHEA-COMP:10686"/>
        <dbReference type="ChEBI" id="CHEBI:15378"/>
        <dbReference type="ChEBI" id="CHEBI:57692"/>
        <dbReference type="ChEBI" id="CHEBI:58307"/>
        <dbReference type="ChEBI" id="CHEBI:62077"/>
        <dbReference type="ChEBI" id="CHEBI:62620"/>
    </reaction>
    <physiologicalReaction direction="left-to-right" evidence="4">
        <dbReference type="Rhea" id="RHEA:43465"/>
    </physiologicalReaction>
</comment>
<dbReference type="SUPFAM" id="SSF47203">
    <property type="entry name" value="Acyl-CoA dehydrogenase C-terminal domain-like"/>
    <property type="match status" value="1"/>
</dbReference>
<reference evidence="6" key="1">
    <citation type="submission" date="2012-09" db="EMBL/GenBank/DDBJ databases">
        <authorList>
            <person name="Martin A.A."/>
        </authorList>
    </citation>
    <scope>NUCLEOTIDE SEQUENCE</scope>
</reference>
<dbReference type="AlphaFoldDB" id="A0A0K0DDC7"/>
<evidence type="ECO:0000256" key="1">
    <source>
        <dbReference type="ARBA" id="ARBA00005189"/>
    </source>
</evidence>
<reference evidence="7" key="2">
    <citation type="submission" date="2017-02" db="UniProtKB">
        <authorList>
            <consortium name="WormBaseParasite"/>
        </authorList>
    </citation>
    <scope>IDENTIFICATION</scope>
</reference>
<dbReference type="PANTHER" id="PTHR43884:SF1">
    <property type="entry name" value="SHORT_BRANCHED CHAIN SPECIFIC ACYL-COA DEHYDROGENASE, MITOCHONDRIAL"/>
    <property type="match status" value="1"/>
</dbReference>
<evidence type="ECO:0000313" key="6">
    <source>
        <dbReference type="Proteomes" id="UP000035642"/>
    </source>
</evidence>
<dbReference type="PANTHER" id="PTHR43884">
    <property type="entry name" value="ACYL-COA DEHYDROGENASE"/>
    <property type="match status" value="1"/>
</dbReference>